<dbReference type="PANTHER" id="PTHR10742:SF342">
    <property type="entry name" value="AMINE OXIDASE"/>
    <property type="match status" value="1"/>
</dbReference>
<dbReference type="Gene3D" id="3.50.50.60">
    <property type="entry name" value="FAD/NAD(P)-binding domain"/>
    <property type="match status" value="1"/>
</dbReference>
<dbReference type="Proteomes" id="UP000265631">
    <property type="component" value="Unassembled WGS sequence"/>
</dbReference>
<feature type="domain" description="Amine oxidase" evidence="1">
    <location>
        <begin position="97"/>
        <end position="596"/>
    </location>
</feature>
<sequence>MATAFEFDDEESLACELHSESTLPLLTYLVQCKQNNHSGTRALFQDVKANIGKAKRPIPDESEQLEKVLLRLIEKGPSDDHKKIPGNPTVTIVGAGVSGLCAGYELKKAGFDVTILEASSRVGGRVKTFREPTFAHGLHGEGGAMRIPKNHFLLHRYIKDFGLENQLFDFEMKNKFIYISGYGRTLTYDEFSQLLKDSDPKLLNLFPGLRDSEKGMTCDDLFTEAVKPVVDTFWEAYGPVTGPLTANKINVDAVKRAYAKITEDYDKYSLRSYLTDVANWSEAAINLYDLGNAHVVFENGFIESFKDAFLSSNKGGKQAGMKQLQSGMDAVPNAFVSVDRGDDSLVDNIIYGARVTEIGTDDQQAPGIPKQAPVKVTYEVTANSLKNSITSDYLILAIPYTAQRTIAKSKPFDPQQEMAVRDVRYVEVTKILLQYKKRWWKGVFEAAGQGEDGGLVSDLPIRYTMFPKTKKNEQVKESNRGVIMAAYTFEQDATILGALSPDRRIQLAAENLNRIFPEANSLDLLEAGASQVFPADELAGGSAFCYFGPMQKTKFLETMQKPDWENRVFFAGEQASFTHGWIQGAFEAGLRCVQQIWTVASKEKAQ</sequence>
<dbReference type="InterPro" id="IPR050281">
    <property type="entry name" value="Flavin_monoamine_oxidase"/>
</dbReference>
<comment type="caution">
    <text evidence="2">The sequence shown here is derived from an EMBL/GenBank/DDBJ whole genome shotgun (WGS) entry which is preliminary data.</text>
</comment>
<proteinExistence type="predicted"/>
<evidence type="ECO:0000313" key="2">
    <source>
        <dbReference type="EMBL" id="RFN44928.1"/>
    </source>
</evidence>
<evidence type="ECO:0000259" key="1">
    <source>
        <dbReference type="Pfam" id="PF01593"/>
    </source>
</evidence>
<name>A0A395MAP6_9HYPO</name>
<evidence type="ECO:0000313" key="3">
    <source>
        <dbReference type="Proteomes" id="UP000265631"/>
    </source>
</evidence>
<dbReference type="Gene3D" id="3.90.660.10">
    <property type="match status" value="1"/>
</dbReference>
<accession>A0A395MAP6</accession>
<dbReference type="GO" id="GO:0009063">
    <property type="term" value="P:amino acid catabolic process"/>
    <property type="evidence" value="ECO:0007669"/>
    <property type="project" value="TreeGrafter"/>
</dbReference>
<dbReference type="SUPFAM" id="SSF54373">
    <property type="entry name" value="FAD-linked reductases, C-terminal domain"/>
    <property type="match status" value="1"/>
</dbReference>
<dbReference type="InterPro" id="IPR036188">
    <property type="entry name" value="FAD/NAD-bd_sf"/>
</dbReference>
<dbReference type="Gene3D" id="1.10.405.10">
    <property type="entry name" value="Guanine Nucleotide Dissociation Inhibitor, domain 1"/>
    <property type="match status" value="1"/>
</dbReference>
<dbReference type="STRING" id="2594813.A0A395MAP6"/>
<reference evidence="2 3" key="1">
    <citation type="journal article" date="2018" name="PLoS Pathog.">
        <title>Evolution of structural diversity of trichothecenes, a family of toxins produced by plant pathogenic and entomopathogenic fungi.</title>
        <authorList>
            <person name="Proctor R.H."/>
            <person name="McCormick S.P."/>
            <person name="Kim H.S."/>
            <person name="Cardoza R.E."/>
            <person name="Stanley A.M."/>
            <person name="Lindo L."/>
            <person name="Kelly A."/>
            <person name="Brown D.W."/>
            <person name="Lee T."/>
            <person name="Vaughan M.M."/>
            <person name="Alexander N.J."/>
            <person name="Busman M."/>
            <person name="Gutierrez S."/>
        </authorList>
    </citation>
    <scope>NUCLEOTIDE SEQUENCE [LARGE SCALE GENOMIC DNA]</scope>
    <source>
        <strain evidence="2 3">NRRL 13405</strain>
    </source>
</reference>
<dbReference type="Gene3D" id="1.10.10.1620">
    <property type="match status" value="1"/>
</dbReference>
<dbReference type="InterPro" id="IPR002937">
    <property type="entry name" value="Amino_oxidase"/>
</dbReference>
<protein>
    <submittedName>
        <fullName evidence="2">Putative l-amino-acid oxidase yobn</fullName>
    </submittedName>
</protein>
<dbReference type="GO" id="GO:0001716">
    <property type="term" value="F:L-amino-acid oxidase activity"/>
    <property type="evidence" value="ECO:0007669"/>
    <property type="project" value="TreeGrafter"/>
</dbReference>
<dbReference type="SUPFAM" id="SSF51905">
    <property type="entry name" value="FAD/NAD(P)-binding domain"/>
    <property type="match status" value="1"/>
</dbReference>
<dbReference type="AlphaFoldDB" id="A0A395MAP6"/>
<dbReference type="PANTHER" id="PTHR10742">
    <property type="entry name" value="FLAVIN MONOAMINE OXIDASE"/>
    <property type="match status" value="1"/>
</dbReference>
<keyword evidence="3" id="KW-1185">Reference proteome</keyword>
<organism evidence="2 3">
    <name type="scientific">Fusarium flagelliforme</name>
    <dbReference type="NCBI Taxonomy" id="2675880"/>
    <lineage>
        <taxon>Eukaryota</taxon>
        <taxon>Fungi</taxon>
        <taxon>Dikarya</taxon>
        <taxon>Ascomycota</taxon>
        <taxon>Pezizomycotina</taxon>
        <taxon>Sordariomycetes</taxon>
        <taxon>Hypocreomycetidae</taxon>
        <taxon>Hypocreales</taxon>
        <taxon>Nectriaceae</taxon>
        <taxon>Fusarium</taxon>
        <taxon>Fusarium incarnatum-equiseti species complex</taxon>
    </lineage>
</organism>
<dbReference type="EMBL" id="PXXK01000385">
    <property type="protein sequence ID" value="RFN44928.1"/>
    <property type="molecule type" value="Genomic_DNA"/>
</dbReference>
<dbReference type="Pfam" id="PF01593">
    <property type="entry name" value="Amino_oxidase"/>
    <property type="match status" value="1"/>
</dbReference>
<gene>
    <name evidence="2" type="ORF">FIE12Z_10823</name>
</gene>